<comment type="caution">
    <text evidence="1">The sequence shown here is derived from an EMBL/GenBank/DDBJ whole genome shotgun (WGS) entry which is preliminary data.</text>
</comment>
<sequence length="71" mass="8153">MDIMLVDERARRQVAEEQPHARLDQLAETQDGLQSVVINMEHSLHSVQQQLQSVVEQLKQYNRNKSVLGEG</sequence>
<organism evidence="1">
    <name type="scientific">Sesamum latifolium</name>
    <dbReference type="NCBI Taxonomy" id="2727402"/>
    <lineage>
        <taxon>Eukaryota</taxon>
        <taxon>Viridiplantae</taxon>
        <taxon>Streptophyta</taxon>
        <taxon>Embryophyta</taxon>
        <taxon>Tracheophyta</taxon>
        <taxon>Spermatophyta</taxon>
        <taxon>Magnoliopsida</taxon>
        <taxon>eudicotyledons</taxon>
        <taxon>Gunneridae</taxon>
        <taxon>Pentapetalae</taxon>
        <taxon>asterids</taxon>
        <taxon>lamiids</taxon>
        <taxon>Lamiales</taxon>
        <taxon>Pedaliaceae</taxon>
        <taxon>Sesamum</taxon>
    </lineage>
</organism>
<protein>
    <submittedName>
        <fullName evidence="1">Uncharacterized protein</fullName>
    </submittedName>
</protein>
<evidence type="ECO:0000313" key="1">
    <source>
        <dbReference type="EMBL" id="KAL0428358.1"/>
    </source>
</evidence>
<gene>
    <name evidence="1" type="ORF">Slati_3010600</name>
</gene>
<reference evidence="1" key="2">
    <citation type="journal article" date="2024" name="Plant">
        <title>Genomic evolution and insights into agronomic trait innovations of Sesamum species.</title>
        <authorList>
            <person name="Miao H."/>
            <person name="Wang L."/>
            <person name="Qu L."/>
            <person name="Liu H."/>
            <person name="Sun Y."/>
            <person name="Le M."/>
            <person name="Wang Q."/>
            <person name="Wei S."/>
            <person name="Zheng Y."/>
            <person name="Lin W."/>
            <person name="Duan Y."/>
            <person name="Cao H."/>
            <person name="Xiong S."/>
            <person name="Wang X."/>
            <person name="Wei L."/>
            <person name="Li C."/>
            <person name="Ma Q."/>
            <person name="Ju M."/>
            <person name="Zhao R."/>
            <person name="Li G."/>
            <person name="Mu C."/>
            <person name="Tian Q."/>
            <person name="Mei H."/>
            <person name="Zhang T."/>
            <person name="Gao T."/>
            <person name="Zhang H."/>
        </authorList>
    </citation>
    <scope>NUCLEOTIDE SEQUENCE</scope>
    <source>
        <strain evidence="1">KEN1</strain>
    </source>
</reference>
<proteinExistence type="predicted"/>
<name>A0AAW2VGS5_9LAMI</name>
<dbReference type="EMBL" id="JACGWN010000010">
    <property type="protein sequence ID" value="KAL0428358.1"/>
    <property type="molecule type" value="Genomic_DNA"/>
</dbReference>
<accession>A0AAW2VGS5</accession>
<reference evidence="1" key="1">
    <citation type="submission" date="2020-06" db="EMBL/GenBank/DDBJ databases">
        <authorList>
            <person name="Li T."/>
            <person name="Hu X."/>
            <person name="Zhang T."/>
            <person name="Song X."/>
            <person name="Zhang H."/>
            <person name="Dai N."/>
            <person name="Sheng W."/>
            <person name="Hou X."/>
            <person name="Wei L."/>
        </authorList>
    </citation>
    <scope>NUCLEOTIDE SEQUENCE</scope>
    <source>
        <strain evidence="1">KEN1</strain>
        <tissue evidence="1">Leaf</tissue>
    </source>
</reference>
<dbReference type="AlphaFoldDB" id="A0AAW2VGS5"/>